<dbReference type="InterPro" id="IPR036249">
    <property type="entry name" value="Thioredoxin-like_sf"/>
</dbReference>
<proteinExistence type="predicted"/>
<dbReference type="InterPro" id="IPR036282">
    <property type="entry name" value="Glutathione-S-Trfase_C_sf"/>
</dbReference>
<dbReference type="Gene3D" id="1.20.1050.10">
    <property type="match status" value="1"/>
</dbReference>
<feature type="domain" description="GST C-terminal" evidence="2">
    <location>
        <begin position="84"/>
        <end position="207"/>
    </location>
</feature>
<dbReference type="CDD" id="cd00570">
    <property type="entry name" value="GST_N_family"/>
    <property type="match status" value="1"/>
</dbReference>
<dbReference type="RefSeq" id="WP_035536123.1">
    <property type="nucleotide sequence ID" value="NZ_ARYL01000004.1"/>
</dbReference>
<dbReference type="PANTHER" id="PTHR42673:SF21">
    <property type="entry name" value="GLUTATHIONE S-TRANSFERASE YFCF"/>
    <property type="match status" value="1"/>
</dbReference>
<dbReference type="GO" id="GO:0004364">
    <property type="term" value="F:glutathione transferase activity"/>
    <property type="evidence" value="ECO:0007669"/>
    <property type="project" value="TreeGrafter"/>
</dbReference>
<organism evidence="3 4">
    <name type="scientific">Hyphomonas oceanitis SCH89</name>
    <dbReference type="NCBI Taxonomy" id="1280953"/>
    <lineage>
        <taxon>Bacteria</taxon>
        <taxon>Pseudomonadati</taxon>
        <taxon>Pseudomonadota</taxon>
        <taxon>Alphaproteobacteria</taxon>
        <taxon>Hyphomonadales</taxon>
        <taxon>Hyphomonadaceae</taxon>
        <taxon>Hyphomonas</taxon>
    </lineage>
</organism>
<dbReference type="InterPro" id="IPR004045">
    <property type="entry name" value="Glutathione_S-Trfase_N"/>
</dbReference>
<evidence type="ECO:0000313" key="3">
    <source>
        <dbReference type="EMBL" id="KDA03707.1"/>
    </source>
</evidence>
<protein>
    <submittedName>
        <fullName evidence="3">Glutathione S-transferase</fullName>
    </submittedName>
</protein>
<dbReference type="GO" id="GO:0006749">
    <property type="term" value="P:glutathione metabolic process"/>
    <property type="evidence" value="ECO:0007669"/>
    <property type="project" value="TreeGrafter"/>
</dbReference>
<dbReference type="Pfam" id="PF13417">
    <property type="entry name" value="GST_N_3"/>
    <property type="match status" value="1"/>
</dbReference>
<accession>A0A059GA22</accession>
<sequence length="207" mass="23181">MILIGMYDSPFVRRVAIAMKLYKIEFEHKSWSTFGDTEKIVAYNPLIRVPTLMLDGGEVLIESAAILDALDDMVGPQRAMTPTNGAARRSALKLCALASGMADKAVSLVYERHVHERPNPKWIKRCTGQISRVLNVLEVERAGQHTPYWFGEDMAHGDIMVSCAVNFMRDALADDIDLSPWKALGEHTDKCEGLPEFREALMKFKIG</sequence>
<gene>
    <name evidence="3" type="ORF">HOC_04482</name>
</gene>
<dbReference type="PANTHER" id="PTHR42673">
    <property type="entry name" value="MALEYLACETOACETATE ISOMERASE"/>
    <property type="match status" value="1"/>
</dbReference>
<dbReference type="eggNOG" id="COG0625">
    <property type="taxonomic scope" value="Bacteria"/>
</dbReference>
<dbReference type="SUPFAM" id="SSF52833">
    <property type="entry name" value="Thioredoxin-like"/>
    <property type="match status" value="1"/>
</dbReference>
<evidence type="ECO:0000313" key="4">
    <source>
        <dbReference type="Proteomes" id="UP000024942"/>
    </source>
</evidence>
<dbReference type="SUPFAM" id="SSF47616">
    <property type="entry name" value="GST C-terminal domain-like"/>
    <property type="match status" value="1"/>
</dbReference>
<keyword evidence="3" id="KW-0808">Transferase</keyword>
<dbReference type="Gene3D" id="3.40.30.10">
    <property type="entry name" value="Glutaredoxin"/>
    <property type="match status" value="1"/>
</dbReference>
<feature type="domain" description="GST N-terminal" evidence="1">
    <location>
        <begin position="1"/>
        <end position="78"/>
    </location>
</feature>
<comment type="caution">
    <text evidence="3">The sequence shown here is derived from an EMBL/GenBank/DDBJ whole genome shotgun (WGS) entry which is preliminary data.</text>
</comment>
<dbReference type="Proteomes" id="UP000024942">
    <property type="component" value="Unassembled WGS sequence"/>
</dbReference>
<dbReference type="PATRIC" id="fig|1280953.3.peg.907"/>
<dbReference type="OrthoDB" id="9795329at2"/>
<dbReference type="AlphaFoldDB" id="A0A059GA22"/>
<evidence type="ECO:0000259" key="1">
    <source>
        <dbReference type="PROSITE" id="PS50404"/>
    </source>
</evidence>
<reference evidence="3 4" key="1">
    <citation type="journal article" date="2014" name="Antonie Van Leeuwenhoek">
        <title>Hyphomonas beringensis sp. nov. and Hyphomonas chukchiensis sp. nov., isolated from surface seawater of the Bering Sea and Chukchi Sea.</title>
        <authorList>
            <person name="Li C."/>
            <person name="Lai Q."/>
            <person name="Li G."/>
            <person name="Dong C."/>
            <person name="Wang J."/>
            <person name="Liao Y."/>
            <person name="Shao Z."/>
        </authorList>
    </citation>
    <scope>NUCLEOTIDE SEQUENCE [LARGE SCALE GENOMIC DNA]</scope>
    <source>
        <strain evidence="3 4">SCH89</strain>
    </source>
</reference>
<dbReference type="PROSITE" id="PS50404">
    <property type="entry name" value="GST_NTER"/>
    <property type="match status" value="1"/>
</dbReference>
<dbReference type="GO" id="GO:0006559">
    <property type="term" value="P:L-phenylalanine catabolic process"/>
    <property type="evidence" value="ECO:0007669"/>
    <property type="project" value="TreeGrafter"/>
</dbReference>
<dbReference type="InterPro" id="IPR010987">
    <property type="entry name" value="Glutathione-S-Trfase_C-like"/>
</dbReference>
<dbReference type="STRING" id="1280953.HOC_04482"/>
<dbReference type="EMBL" id="ARYL01000004">
    <property type="protein sequence ID" value="KDA03707.1"/>
    <property type="molecule type" value="Genomic_DNA"/>
</dbReference>
<dbReference type="PROSITE" id="PS50405">
    <property type="entry name" value="GST_CTER"/>
    <property type="match status" value="1"/>
</dbReference>
<dbReference type="GO" id="GO:0016034">
    <property type="term" value="F:maleylacetoacetate isomerase activity"/>
    <property type="evidence" value="ECO:0007669"/>
    <property type="project" value="TreeGrafter"/>
</dbReference>
<evidence type="ECO:0000259" key="2">
    <source>
        <dbReference type="PROSITE" id="PS50405"/>
    </source>
</evidence>
<keyword evidence="4" id="KW-1185">Reference proteome</keyword>
<name>A0A059GA22_9PROT</name>